<keyword evidence="1" id="KW-0378">Hydrolase</keyword>
<dbReference type="STRING" id="2316362.A0A4Q2D183"/>
<dbReference type="SMART" id="SM00148">
    <property type="entry name" value="PLCXc"/>
    <property type="match status" value="1"/>
</dbReference>
<dbReference type="PROSITE" id="PS50007">
    <property type="entry name" value="PIPLC_X_DOMAIN"/>
    <property type="match status" value="1"/>
</dbReference>
<feature type="domain" description="PI-PLC Y-box" evidence="3">
    <location>
        <begin position="358"/>
        <end position="455"/>
    </location>
</feature>
<dbReference type="SUPFAM" id="SSF51695">
    <property type="entry name" value="PLC-like phosphodiesterases"/>
    <property type="match status" value="1"/>
</dbReference>
<dbReference type="PANTHER" id="PTHR10336">
    <property type="entry name" value="PHOSPHOINOSITIDE-SPECIFIC PHOSPHOLIPASE C FAMILY PROTEIN"/>
    <property type="match status" value="1"/>
</dbReference>
<dbReference type="OrthoDB" id="269822at2759"/>
<dbReference type="InterPro" id="IPR001192">
    <property type="entry name" value="PI-PLC_fam"/>
</dbReference>
<dbReference type="EC" id="3.1.4.11" evidence="1"/>
<protein>
    <recommendedName>
        <fullName evidence="1">Phosphoinositide phospholipase C</fullName>
        <ecNumber evidence="1">3.1.4.11</ecNumber>
    </recommendedName>
</protein>
<dbReference type="GO" id="GO:0048015">
    <property type="term" value="P:phosphatidylinositol-mediated signaling"/>
    <property type="evidence" value="ECO:0007669"/>
    <property type="project" value="TreeGrafter"/>
</dbReference>
<evidence type="ECO:0000259" key="3">
    <source>
        <dbReference type="PROSITE" id="PS50008"/>
    </source>
</evidence>
<reference evidence="4 5" key="1">
    <citation type="submission" date="2019-01" db="EMBL/GenBank/DDBJ databases">
        <title>Draft genome sequence of Psathyrella aberdarensis IHI B618.</title>
        <authorList>
            <person name="Buettner E."/>
            <person name="Kellner H."/>
        </authorList>
    </citation>
    <scope>NUCLEOTIDE SEQUENCE [LARGE SCALE GENOMIC DNA]</scope>
    <source>
        <strain evidence="4 5">IHI B618</strain>
    </source>
</reference>
<evidence type="ECO:0000313" key="4">
    <source>
        <dbReference type="EMBL" id="RXW12014.1"/>
    </source>
</evidence>
<evidence type="ECO:0000256" key="1">
    <source>
        <dbReference type="RuleBase" id="RU361133"/>
    </source>
</evidence>
<keyword evidence="5" id="KW-1185">Reference proteome</keyword>
<comment type="caution">
    <text evidence="4">The sequence shown here is derived from an EMBL/GenBank/DDBJ whole genome shotgun (WGS) entry which is preliminary data.</text>
</comment>
<accession>A0A4Q2D183</accession>
<dbReference type="SMART" id="SM00149">
    <property type="entry name" value="PLCYc"/>
    <property type="match status" value="1"/>
</dbReference>
<dbReference type="InterPro" id="IPR035892">
    <property type="entry name" value="C2_domain_sf"/>
</dbReference>
<comment type="catalytic activity">
    <reaction evidence="1">
        <text>a 1,2-diacyl-sn-glycero-3-phospho-(1D-myo-inositol-4,5-bisphosphate) + H2O = 1D-myo-inositol 1,4,5-trisphosphate + a 1,2-diacyl-sn-glycerol + H(+)</text>
        <dbReference type="Rhea" id="RHEA:33179"/>
        <dbReference type="ChEBI" id="CHEBI:15377"/>
        <dbReference type="ChEBI" id="CHEBI:15378"/>
        <dbReference type="ChEBI" id="CHEBI:17815"/>
        <dbReference type="ChEBI" id="CHEBI:58456"/>
        <dbReference type="ChEBI" id="CHEBI:203600"/>
        <dbReference type="EC" id="3.1.4.11"/>
    </reaction>
</comment>
<dbReference type="Gene3D" id="2.60.40.150">
    <property type="entry name" value="C2 domain"/>
    <property type="match status" value="1"/>
</dbReference>
<dbReference type="PROSITE" id="PS50008">
    <property type="entry name" value="PIPLC_Y_DOMAIN"/>
    <property type="match status" value="1"/>
</dbReference>
<name>A0A4Q2D183_9AGAR</name>
<sequence>MSTDVDEVQARLEALDIQNKLHVFDIHTDHNLNPPQDALPRLSGQVIAFLKDNGEDIETVLKKPALKPAVTHNSFPFTDYFISSSHNTYLLTAQILGTSSAESYTHVLSRGCRCVEIDVWPSKSGPIVTHGYTLSISVPFAKVCQAIGSFLDNTCGPYNPGAKSGLDFPVLVSLECHVPLSGQGELVRIMKEAWGDRLVQGPLEGVDDEWITPKDLEGRIVVMVEYYPPPLLRRSGTSTSVTEGDDSKPKRKWSLWRSDDTSSSSSDDSDDESSGEDIYDGEGGTKSLWPFGRKKKPSEEPADGETEVEQCPKISDDLAGVGYYARSMKPAKGWLSQRFNDVPHIMINISESACSKLLSTIAEHRKHKHPEHEHSHILHLPSPLTSLVHHSSHHLRRIFPRGTRIMSSNLDPSKFWRSGSQVVSLNWQKYDKGVQMNEGLFVGTHGWVLKPEHMRKKRGLNFDDGVHAQSPPQPKLRLKGRVAGVSAMPAPNGRTGKSFEAYIRTELFYHREVNPPPAEGDGEVSAAAKSTSLENVALRWKSKSIKVGHHPEDGADGVWNETWEWEYERDELAFIRFLIYEDEFGKDDRVSTFCSPVERLVTGEWLVVRLMDRKGKDVGTTALSPLQNTIVYVASASGKVNLLPPELGPQALA</sequence>
<dbReference type="PRINTS" id="PR00390">
    <property type="entry name" value="PHPHLIPASEC"/>
</dbReference>
<dbReference type="EMBL" id="SDEE01001465">
    <property type="protein sequence ID" value="RXW12014.1"/>
    <property type="molecule type" value="Genomic_DNA"/>
</dbReference>
<dbReference type="InterPro" id="IPR000909">
    <property type="entry name" value="PLipase_C_PInositol-sp_X_dom"/>
</dbReference>
<dbReference type="Proteomes" id="UP000290288">
    <property type="component" value="Unassembled WGS sequence"/>
</dbReference>
<proteinExistence type="predicted"/>
<dbReference type="Pfam" id="PF00387">
    <property type="entry name" value="PI-PLC-Y"/>
    <property type="match status" value="1"/>
</dbReference>
<evidence type="ECO:0000256" key="2">
    <source>
        <dbReference type="SAM" id="MobiDB-lite"/>
    </source>
</evidence>
<organism evidence="4 5">
    <name type="scientific">Candolleomyces aberdarensis</name>
    <dbReference type="NCBI Taxonomy" id="2316362"/>
    <lineage>
        <taxon>Eukaryota</taxon>
        <taxon>Fungi</taxon>
        <taxon>Dikarya</taxon>
        <taxon>Basidiomycota</taxon>
        <taxon>Agaricomycotina</taxon>
        <taxon>Agaricomycetes</taxon>
        <taxon>Agaricomycetidae</taxon>
        <taxon>Agaricales</taxon>
        <taxon>Agaricineae</taxon>
        <taxon>Psathyrellaceae</taxon>
        <taxon>Candolleomyces</taxon>
    </lineage>
</organism>
<feature type="compositionally biased region" description="Acidic residues" evidence="2">
    <location>
        <begin position="267"/>
        <end position="280"/>
    </location>
</feature>
<evidence type="ECO:0000313" key="5">
    <source>
        <dbReference type="Proteomes" id="UP000290288"/>
    </source>
</evidence>
<dbReference type="GO" id="GO:0016042">
    <property type="term" value="P:lipid catabolic process"/>
    <property type="evidence" value="ECO:0007669"/>
    <property type="project" value="UniProtKB-KW"/>
</dbReference>
<dbReference type="AlphaFoldDB" id="A0A4Q2D183"/>
<dbReference type="Gene3D" id="3.20.20.190">
    <property type="entry name" value="Phosphatidylinositol (PI) phosphodiesterase"/>
    <property type="match status" value="1"/>
</dbReference>
<gene>
    <name evidence="4" type="ORF">EST38_g13839</name>
</gene>
<dbReference type="SUPFAM" id="SSF49562">
    <property type="entry name" value="C2 domain (Calcium/lipid-binding domain, CaLB)"/>
    <property type="match status" value="1"/>
</dbReference>
<feature type="region of interest" description="Disordered" evidence="2">
    <location>
        <begin position="233"/>
        <end position="312"/>
    </location>
</feature>
<keyword evidence="1" id="KW-0442">Lipid degradation</keyword>
<keyword evidence="1" id="KW-0443">Lipid metabolism</keyword>
<dbReference type="GO" id="GO:0051209">
    <property type="term" value="P:release of sequestered calcium ion into cytosol"/>
    <property type="evidence" value="ECO:0007669"/>
    <property type="project" value="TreeGrafter"/>
</dbReference>
<dbReference type="InterPro" id="IPR001711">
    <property type="entry name" value="PLipase_C_Pinositol-sp_Y"/>
</dbReference>
<dbReference type="GO" id="GO:0004435">
    <property type="term" value="F:phosphatidylinositol-4,5-bisphosphate phospholipase C activity"/>
    <property type="evidence" value="ECO:0007669"/>
    <property type="project" value="UniProtKB-EC"/>
</dbReference>
<dbReference type="Pfam" id="PF00388">
    <property type="entry name" value="PI-PLC-X"/>
    <property type="match status" value="1"/>
</dbReference>
<dbReference type="InterPro" id="IPR017946">
    <property type="entry name" value="PLC-like_Pdiesterase_TIM-brl"/>
</dbReference>
<dbReference type="PANTHER" id="PTHR10336:SF169">
    <property type="entry name" value="PHOSPHOINOSITIDE PHOSPHOLIPASE C"/>
    <property type="match status" value="1"/>
</dbReference>